<proteinExistence type="predicted"/>
<organism evidence="2 3">
    <name type="scientific">Planobispora siamensis</name>
    <dbReference type="NCBI Taxonomy" id="936338"/>
    <lineage>
        <taxon>Bacteria</taxon>
        <taxon>Bacillati</taxon>
        <taxon>Actinomycetota</taxon>
        <taxon>Actinomycetes</taxon>
        <taxon>Streptosporangiales</taxon>
        <taxon>Streptosporangiaceae</taxon>
        <taxon>Planobispora</taxon>
    </lineage>
</organism>
<keyword evidence="1" id="KW-0472">Membrane</keyword>
<sequence>MYEWIWRMLSGGPVAKLCTALVLAGMAAAVLWYVVFPWIEPYVLLDRVTVSP</sequence>
<comment type="caution">
    <text evidence="2">The sequence shown here is derived from an EMBL/GenBank/DDBJ whole genome shotgun (WGS) entry which is preliminary data.</text>
</comment>
<reference evidence="2 3" key="1">
    <citation type="submission" date="2021-01" db="EMBL/GenBank/DDBJ databases">
        <title>Whole genome shotgun sequence of Planobispora siamensis NBRC 107568.</title>
        <authorList>
            <person name="Komaki H."/>
            <person name="Tamura T."/>
        </authorList>
    </citation>
    <scope>NUCLEOTIDE SEQUENCE [LARGE SCALE GENOMIC DNA]</scope>
    <source>
        <strain evidence="2 3">NBRC 107568</strain>
    </source>
</reference>
<name>A0A8J3WK82_9ACTN</name>
<dbReference type="AlphaFoldDB" id="A0A8J3WK82"/>
<protein>
    <submittedName>
        <fullName evidence="2">Uncharacterized protein</fullName>
    </submittedName>
</protein>
<evidence type="ECO:0000313" key="3">
    <source>
        <dbReference type="Proteomes" id="UP000619788"/>
    </source>
</evidence>
<dbReference type="Proteomes" id="UP000619788">
    <property type="component" value="Unassembled WGS sequence"/>
</dbReference>
<keyword evidence="3" id="KW-1185">Reference proteome</keyword>
<dbReference type="EMBL" id="BOOJ01000036">
    <property type="protein sequence ID" value="GIH93814.1"/>
    <property type="molecule type" value="Genomic_DNA"/>
</dbReference>
<keyword evidence="1" id="KW-0812">Transmembrane</keyword>
<evidence type="ECO:0000256" key="1">
    <source>
        <dbReference type="SAM" id="Phobius"/>
    </source>
</evidence>
<accession>A0A8J3WK82</accession>
<gene>
    <name evidence="2" type="ORF">Psi01_44440</name>
</gene>
<evidence type="ECO:0000313" key="2">
    <source>
        <dbReference type="EMBL" id="GIH93814.1"/>
    </source>
</evidence>
<keyword evidence="1" id="KW-1133">Transmembrane helix</keyword>
<feature type="transmembrane region" description="Helical" evidence="1">
    <location>
        <begin position="20"/>
        <end position="39"/>
    </location>
</feature>
<dbReference type="RefSeq" id="WP_204065975.1">
    <property type="nucleotide sequence ID" value="NZ_BOOJ01000036.1"/>
</dbReference>